<dbReference type="STRING" id="9925.ENSCHIP00000012122"/>
<accession>A0A452EJ94</accession>
<protein>
    <submittedName>
        <fullName evidence="1">Uncharacterized protein</fullName>
    </submittedName>
</protein>
<organism evidence="1 2">
    <name type="scientific">Capra hircus</name>
    <name type="common">Goat</name>
    <dbReference type="NCBI Taxonomy" id="9925"/>
    <lineage>
        <taxon>Eukaryota</taxon>
        <taxon>Metazoa</taxon>
        <taxon>Chordata</taxon>
        <taxon>Craniata</taxon>
        <taxon>Vertebrata</taxon>
        <taxon>Euteleostomi</taxon>
        <taxon>Mammalia</taxon>
        <taxon>Eutheria</taxon>
        <taxon>Laurasiatheria</taxon>
        <taxon>Artiodactyla</taxon>
        <taxon>Ruminantia</taxon>
        <taxon>Pecora</taxon>
        <taxon>Bovidae</taxon>
        <taxon>Caprinae</taxon>
        <taxon>Capra</taxon>
    </lineage>
</organism>
<dbReference type="EMBL" id="LWLT01000012">
    <property type="status" value="NOT_ANNOTATED_CDS"/>
    <property type="molecule type" value="Genomic_DNA"/>
</dbReference>
<dbReference type="Proteomes" id="UP000291000">
    <property type="component" value="Chromosome 9"/>
</dbReference>
<name>A0A452EJ94_CAPHI</name>
<evidence type="ECO:0000313" key="1">
    <source>
        <dbReference type="Ensembl" id="ENSCHIP00000012122.1"/>
    </source>
</evidence>
<dbReference type="OMA" id="DACNMVP"/>
<reference evidence="1" key="2">
    <citation type="submission" date="2025-08" db="UniProtKB">
        <authorList>
            <consortium name="Ensembl"/>
        </authorList>
    </citation>
    <scope>IDENTIFICATION</scope>
</reference>
<keyword evidence="2" id="KW-1185">Reference proteome</keyword>
<dbReference type="AlphaFoldDB" id="A0A452EJ94"/>
<proteinExistence type="predicted"/>
<reference evidence="1 2" key="1">
    <citation type="submission" date="2016-04" db="EMBL/GenBank/DDBJ databases">
        <title>Polished mammalian reference genomes with single-molecule sequencing and chromosome conformation capture applied to the Capra hircus genome.</title>
        <authorList>
            <person name="Bickhart D.M."/>
            <person name="Koren S."/>
            <person name="Rosen B."/>
            <person name="Hastie A."/>
            <person name="Liachko I."/>
            <person name="Sullivan S.T."/>
            <person name="Burton J."/>
            <person name="Sayre B.L."/>
            <person name="Huson H.J."/>
            <person name="Lee J."/>
            <person name="Lam E."/>
            <person name="Kelley C.M."/>
            <person name="Hutchison J.L."/>
            <person name="Zhou Y."/>
            <person name="Sun J."/>
            <person name="Crisa A."/>
            <person name="Schwartz J.C."/>
            <person name="Hammond J.A."/>
            <person name="Schroeder S.G."/>
            <person name="Liu G.E."/>
            <person name="Dunham M."/>
            <person name="Shendure J."/>
            <person name="Sonstegard T.S."/>
            <person name="Phillippy A.M."/>
            <person name="Van Tassell C.P."/>
            <person name="Smith T.P."/>
        </authorList>
    </citation>
    <scope>NUCLEOTIDE SEQUENCE [LARGE SCALE GENOMIC DNA]</scope>
</reference>
<dbReference type="GeneTree" id="ENSGT01030000235142"/>
<dbReference type="Ensembl" id="ENSCHIT00000019912.1">
    <property type="protein sequence ID" value="ENSCHIP00000012122.1"/>
    <property type="gene ID" value="ENSCHIG00000014025.1"/>
</dbReference>
<evidence type="ECO:0000313" key="2">
    <source>
        <dbReference type="Proteomes" id="UP000291000"/>
    </source>
</evidence>
<reference evidence="1" key="3">
    <citation type="submission" date="2025-09" db="UniProtKB">
        <authorList>
            <consortium name="Ensembl"/>
        </authorList>
    </citation>
    <scope>IDENTIFICATION</scope>
</reference>
<sequence>MLILAGKLKRDDGLKESQASATASDCTRDRLLVKEVVELELHCFQPTGGKLQFETEAPDACNMVPPKVEMLAQDLEPQHHRDGRGYVSNIRLIAPGGPPMRTLKGLNSLFTDLWNFDDPLTSQAVGHHLRITADFRHQAEDYIERCTR</sequence>